<protein>
    <submittedName>
        <fullName evidence="1">Uncharacterized protein</fullName>
    </submittedName>
</protein>
<organism evidence="1">
    <name type="scientific">Streptomyces sp. NBC_00060</name>
    <dbReference type="NCBI Taxonomy" id="2975636"/>
    <lineage>
        <taxon>Bacteria</taxon>
        <taxon>Bacillati</taxon>
        <taxon>Actinomycetota</taxon>
        <taxon>Actinomycetes</taxon>
        <taxon>Kitasatosporales</taxon>
        <taxon>Streptomycetaceae</taxon>
        <taxon>Streptomyces</taxon>
    </lineage>
</organism>
<accession>A0AAU2H717</accession>
<gene>
    <name evidence="1" type="ORF">OHV25_25380</name>
</gene>
<sequence>MIRPQLDGNGLAIRLPIAERATPLVDDLSLAYAEDPDIVGRLLCDHAEKVGRLDHAAARLDMPEHVRAMRAAEADGTREALLAETESADRLDDLLSPDQAISLASRLTHLAAHIRHTSNRRTRP</sequence>
<evidence type="ECO:0000313" key="1">
    <source>
        <dbReference type="EMBL" id="WTU42671.1"/>
    </source>
</evidence>
<dbReference type="EMBL" id="CP108253">
    <property type="protein sequence ID" value="WTU42671.1"/>
    <property type="molecule type" value="Genomic_DNA"/>
</dbReference>
<name>A0AAU2H717_9ACTN</name>
<reference evidence="1" key="1">
    <citation type="submission" date="2022-10" db="EMBL/GenBank/DDBJ databases">
        <title>The complete genomes of actinobacterial strains from the NBC collection.</title>
        <authorList>
            <person name="Joergensen T.S."/>
            <person name="Alvarez Arevalo M."/>
            <person name="Sterndorff E.B."/>
            <person name="Faurdal D."/>
            <person name="Vuksanovic O."/>
            <person name="Mourched A.-S."/>
            <person name="Charusanti P."/>
            <person name="Shaw S."/>
            <person name="Blin K."/>
            <person name="Weber T."/>
        </authorList>
    </citation>
    <scope>NUCLEOTIDE SEQUENCE</scope>
    <source>
        <strain evidence="1">NBC_00060</strain>
    </source>
</reference>
<proteinExistence type="predicted"/>
<dbReference type="AlphaFoldDB" id="A0AAU2H717"/>